<organism evidence="2 3">
    <name type="scientific">Pseudoneurospora amorphoporcata</name>
    <dbReference type="NCBI Taxonomy" id="241081"/>
    <lineage>
        <taxon>Eukaryota</taxon>
        <taxon>Fungi</taxon>
        <taxon>Dikarya</taxon>
        <taxon>Ascomycota</taxon>
        <taxon>Pezizomycotina</taxon>
        <taxon>Sordariomycetes</taxon>
        <taxon>Sordariomycetidae</taxon>
        <taxon>Sordariales</taxon>
        <taxon>Sordariaceae</taxon>
        <taxon>Pseudoneurospora</taxon>
    </lineage>
</organism>
<dbReference type="Proteomes" id="UP001303222">
    <property type="component" value="Unassembled WGS sequence"/>
</dbReference>
<protein>
    <submittedName>
        <fullName evidence="2">Uncharacterized protein</fullName>
    </submittedName>
</protein>
<dbReference type="AlphaFoldDB" id="A0AAN6NXK5"/>
<evidence type="ECO:0000313" key="2">
    <source>
        <dbReference type="EMBL" id="KAK3951983.1"/>
    </source>
</evidence>
<keyword evidence="3" id="KW-1185">Reference proteome</keyword>
<evidence type="ECO:0000256" key="1">
    <source>
        <dbReference type="SAM" id="MobiDB-lite"/>
    </source>
</evidence>
<feature type="region of interest" description="Disordered" evidence="1">
    <location>
        <begin position="461"/>
        <end position="503"/>
    </location>
</feature>
<evidence type="ECO:0000313" key="3">
    <source>
        <dbReference type="Proteomes" id="UP001303222"/>
    </source>
</evidence>
<feature type="compositionally biased region" description="Polar residues" evidence="1">
    <location>
        <begin position="461"/>
        <end position="489"/>
    </location>
</feature>
<feature type="region of interest" description="Disordered" evidence="1">
    <location>
        <begin position="245"/>
        <end position="280"/>
    </location>
</feature>
<proteinExistence type="predicted"/>
<accession>A0AAN6NXK5</accession>
<reference evidence="2" key="1">
    <citation type="journal article" date="2023" name="Mol. Phylogenet. Evol.">
        <title>Genome-scale phylogeny and comparative genomics of the fungal order Sordariales.</title>
        <authorList>
            <person name="Hensen N."/>
            <person name="Bonometti L."/>
            <person name="Westerberg I."/>
            <person name="Brannstrom I.O."/>
            <person name="Guillou S."/>
            <person name="Cros-Aarteil S."/>
            <person name="Calhoun S."/>
            <person name="Haridas S."/>
            <person name="Kuo A."/>
            <person name="Mondo S."/>
            <person name="Pangilinan J."/>
            <person name="Riley R."/>
            <person name="LaButti K."/>
            <person name="Andreopoulos B."/>
            <person name="Lipzen A."/>
            <person name="Chen C."/>
            <person name="Yan M."/>
            <person name="Daum C."/>
            <person name="Ng V."/>
            <person name="Clum A."/>
            <person name="Steindorff A."/>
            <person name="Ohm R.A."/>
            <person name="Martin F."/>
            <person name="Silar P."/>
            <person name="Natvig D.O."/>
            <person name="Lalanne C."/>
            <person name="Gautier V."/>
            <person name="Ament-Velasquez S.L."/>
            <person name="Kruys A."/>
            <person name="Hutchinson M.I."/>
            <person name="Powell A.J."/>
            <person name="Barry K."/>
            <person name="Miller A.N."/>
            <person name="Grigoriev I.V."/>
            <person name="Debuchy R."/>
            <person name="Gladieux P."/>
            <person name="Hiltunen Thoren M."/>
            <person name="Johannesson H."/>
        </authorList>
    </citation>
    <scope>NUCLEOTIDE SEQUENCE</scope>
    <source>
        <strain evidence="2">CBS 626.80</strain>
    </source>
</reference>
<gene>
    <name evidence="2" type="ORF">QBC32DRAFT_391200</name>
</gene>
<feature type="compositionally biased region" description="Polar residues" evidence="1">
    <location>
        <begin position="298"/>
        <end position="402"/>
    </location>
</feature>
<reference evidence="2" key="2">
    <citation type="submission" date="2023-06" db="EMBL/GenBank/DDBJ databases">
        <authorList>
            <consortium name="Lawrence Berkeley National Laboratory"/>
            <person name="Mondo S.J."/>
            <person name="Hensen N."/>
            <person name="Bonometti L."/>
            <person name="Westerberg I."/>
            <person name="Brannstrom I.O."/>
            <person name="Guillou S."/>
            <person name="Cros-Aarteil S."/>
            <person name="Calhoun S."/>
            <person name="Haridas S."/>
            <person name="Kuo A."/>
            <person name="Pangilinan J."/>
            <person name="Riley R."/>
            <person name="Labutti K."/>
            <person name="Andreopoulos B."/>
            <person name="Lipzen A."/>
            <person name="Chen C."/>
            <person name="Yanf M."/>
            <person name="Daum C."/>
            <person name="Ng V."/>
            <person name="Clum A."/>
            <person name="Steindorff A."/>
            <person name="Ohm R."/>
            <person name="Martin F."/>
            <person name="Silar P."/>
            <person name="Natvig D."/>
            <person name="Lalanne C."/>
            <person name="Gautier V."/>
            <person name="Ament-Velasquez S.L."/>
            <person name="Kruys A."/>
            <person name="Hutchinson M.I."/>
            <person name="Powell A.J."/>
            <person name="Barry K."/>
            <person name="Miller A.N."/>
            <person name="Grigoriev I.V."/>
            <person name="Debuchy R."/>
            <person name="Gladieux P."/>
            <person name="Thoren M.H."/>
            <person name="Johannesson H."/>
        </authorList>
    </citation>
    <scope>NUCLEOTIDE SEQUENCE</scope>
    <source>
        <strain evidence="2">CBS 626.80</strain>
    </source>
</reference>
<feature type="region of interest" description="Disordered" evidence="1">
    <location>
        <begin position="293"/>
        <end position="432"/>
    </location>
</feature>
<dbReference type="EMBL" id="MU859134">
    <property type="protein sequence ID" value="KAK3951983.1"/>
    <property type="molecule type" value="Genomic_DNA"/>
</dbReference>
<comment type="caution">
    <text evidence="2">The sequence shown here is derived from an EMBL/GenBank/DDBJ whole genome shotgun (WGS) entry which is preliminary data.</text>
</comment>
<feature type="region of interest" description="Disordered" evidence="1">
    <location>
        <begin position="517"/>
        <end position="538"/>
    </location>
</feature>
<sequence length="538" mass="58999">MASRNPNADFPAFPQLPIIPSLSGEENFDVWHDALLLQMSYFDVNDIITGDEQAPASTAPRDDHKRFNRKKVLAYTILSNSIQPILTKVQALGYYGMHSLDPRSLYHAVLKWDSKISAEHKFRLVKELTDIHHSQFPNLHAFLDRALWLRRRLKRAAFDVSDELMAMLLLKGISSYDDAWTKMVLHGKTTGSLIEKDIVPLIAKAAAEQEAMSATSIIVCNKPTQEKGTQATLMNATEEKSTQATYTKAHQENGTQAESTQNQTYNEASNCNAPRSDTPNAWISTAADDDLKTIKPSDLTTTPNGVLHDTTQVGSQSMTTNETLNNDDSPTNTDVSNITPQSEVNGGSKGPNTNITIPSPTSNSSRLSVKKAVTSTAARDTNTGVTKSSNAQPSGSATNTSHQTDGTPQQPGGFGPTSNGNPQKGPHFVNPFNAVPGHINRQKQIHDWLLGNSWTNTEVNSWTNTENHHGQSYQNSLVSPSQAATSVQQPPEPPKEDFDPFGPETFACYLRAAQLGPDGKPRLRIKKRPFGPSDPRHW</sequence>
<name>A0AAN6NXK5_9PEZI</name>